<reference evidence="2" key="1">
    <citation type="journal article" date="2021" name="Nat. Commun.">
        <title>Genetic determinants of endophytism in the Arabidopsis root mycobiome.</title>
        <authorList>
            <person name="Mesny F."/>
            <person name="Miyauchi S."/>
            <person name="Thiergart T."/>
            <person name="Pickel B."/>
            <person name="Atanasova L."/>
            <person name="Karlsson M."/>
            <person name="Huettel B."/>
            <person name="Barry K.W."/>
            <person name="Haridas S."/>
            <person name="Chen C."/>
            <person name="Bauer D."/>
            <person name="Andreopoulos W."/>
            <person name="Pangilinan J."/>
            <person name="LaButti K."/>
            <person name="Riley R."/>
            <person name="Lipzen A."/>
            <person name="Clum A."/>
            <person name="Drula E."/>
            <person name="Henrissat B."/>
            <person name="Kohler A."/>
            <person name="Grigoriev I.V."/>
            <person name="Martin F.M."/>
            <person name="Hacquard S."/>
        </authorList>
    </citation>
    <scope>NUCLEOTIDE SEQUENCE</scope>
    <source>
        <strain evidence="2">MPI-SDFR-AT-0120</strain>
    </source>
</reference>
<dbReference type="EMBL" id="JAGMVJ010000013">
    <property type="protein sequence ID" value="KAH7083856.1"/>
    <property type="molecule type" value="Genomic_DNA"/>
</dbReference>
<evidence type="ECO:0000313" key="3">
    <source>
        <dbReference type="Proteomes" id="UP000813461"/>
    </source>
</evidence>
<organism evidence="2 3">
    <name type="scientific">Paraphoma chrysanthemicola</name>
    <dbReference type="NCBI Taxonomy" id="798071"/>
    <lineage>
        <taxon>Eukaryota</taxon>
        <taxon>Fungi</taxon>
        <taxon>Dikarya</taxon>
        <taxon>Ascomycota</taxon>
        <taxon>Pezizomycotina</taxon>
        <taxon>Dothideomycetes</taxon>
        <taxon>Pleosporomycetidae</taxon>
        <taxon>Pleosporales</taxon>
        <taxon>Pleosporineae</taxon>
        <taxon>Phaeosphaeriaceae</taxon>
        <taxon>Paraphoma</taxon>
    </lineage>
</organism>
<evidence type="ECO:0000313" key="2">
    <source>
        <dbReference type="EMBL" id="KAH7083856.1"/>
    </source>
</evidence>
<name>A0A8K0VXI6_9PLEO</name>
<dbReference type="AlphaFoldDB" id="A0A8K0VXI6"/>
<evidence type="ECO:0000256" key="1">
    <source>
        <dbReference type="SAM" id="SignalP"/>
    </source>
</evidence>
<proteinExistence type="predicted"/>
<protein>
    <submittedName>
        <fullName evidence="2">Uncharacterized protein</fullName>
    </submittedName>
</protein>
<keyword evidence="3" id="KW-1185">Reference proteome</keyword>
<dbReference type="OrthoDB" id="3664114at2759"/>
<sequence length="120" mass="13251">MQLTSIITFMTAIAATNVQAAPSISFKERQALIGYIRFYAGNGCEEPWIEDTVFIQGDKCLSNTFTQPYGSFKVIDNFYTRTIRLFANPVCNGFGPGNYIDVTPGQTGCFAGKITSYSFL</sequence>
<feature type="signal peptide" evidence="1">
    <location>
        <begin position="1"/>
        <end position="20"/>
    </location>
</feature>
<comment type="caution">
    <text evidence="2">The sequence shown here is derived from an EMBL/GenBank/DDBJ whole genome shotgun (WGS) entry which is preliminary data.</text>
</comment>
<keyword evidence="1" id="KW-0732">Signal</keyword>
<accession>A0A8K0VXI6</accession>
<dbReference type="Proteomes" id="UP000813461">
    <property type="component" value="Unassembled WGS sequence"/>
</dbReference>
<feature type="chain" id="PRO_5035473109" evidence="1">
    <location>
        <begin position="21"/>
        <end position="120"/>
    </location>
</feature>
<gene>
    <name evidence="2" type="ORF">FB567DRAFT_93422</name>
</gene>